<dbReference type="AlphaFoldDB" id="A0A1G4Z4Y7"/>
<keyword evidence="4" id="KW-1185">Reference proteome</keyword>
<proteinExistence type="predicted"/>
<protein>
    <submittedName>
        <fullName evidence="3">Uncharacterized conserved protein, DUF305 family</fullName>
    </submittedName>
</protein>
<dbReference type="Proteomes" id="UP000198981">
    <property type="component" value="Unassembled WGS sequence"/>
</dbReference>
<dbReference type="InterPro" id="IPR005183">
    <property type="entry name" value="DUF305_CopM-like"/>
</dbReference>
<feature type="domain" description="DUF305" evidence="2">
    <location>
        <begin position="61"/>
        <end position="209"/>
    </location>
</feature>
<organism evidence="3 4">
    <name type="scientific">Klenkia marina</name>
    <dbReference type="NCBI Taxonomy" id="1960309"/>
    <lineage>
        <taxon>Bacteria</taxon>
        <taxon>Bacillati</taxon>
        <taxon>Actinomycetota</taxon>
        <taxon>Actinomycetes</taxon>
        <taxon>Geodermatophilales</taxon>
        <taxon>Geodermatophilaceae</taxon>
        <taxon>Klenkia</taxon>
    </lineage>
</organism>
<dbReference type="EMBL" id="FMUH01000009">
    <property type="protein sequence ID" value="SCX60328.1"/>
    <property type="molecule type" value="Genomic_DNA"/>
</dbReference>
<sequence>MLNTRVLTRSPRSSHSTRAAGILGALIAASVALSACSGSEDTAAPGSSTSIPADATFNAADVTFAQSMIPHHEQAVEMADLVADRSTDPDVQDLAARIQAAQEPEIDTLNGWLNSWGADSADSADSEISGMDHSDMGGMMSEEDMSSLEDASGVQFDRLWLQMMLEHHTGAVGMAQTEIDDGEDPEAIALAEQIKSSQGTEITEMEQLLQSLATQ</sequence>
<evidence type="ECO:0000313" key="3">
    <source>
        <dbReference type="EMBL" id="SCX60328.1"/>
    </source>
</evidence>
<dbReference type="PANTHER" id="PTHR36933">
    <property type="entry name" value="SLL0788 PROTEIN"/>
    <property type="match status" value="1"/>
</dbReference>
<evidence type="ECO:0000256" key="1">
    <source>
        <dbReference type="SAM" id="SignalP"/>
    </source>
</evidence>
<evidence type="ECO:0000313" key="4">
    <source>
        <dbReference type="Proteomes" id="UP000198981"/>
    </source>
</evidence>
<dbReference type="Gene3D" id="1.20.1260.10">
    <property type="match status" value="1"/>
</dbReference>
<reference evidence="4" key="1">
    <citation type="submission" date="2016-10" db="EMBL/GenBank/DDBJ databases">
        <authorList>
            <person name="Varghese N."/>
            <person name="Submissions S."/>
        </authorList>
    </citation>
    <scope>NUCLEOTIDE SEQUENCE [LARGE SCALE GENOMIC DNA]</scope>
    <source>
        <strain evidence="4">DSM 45722</strain>
    </source>
</reference>
<feature type="chain" id="PRO_5038851186" evidence="1">
    <location>
        <begin position="35"/>
        <end position="215"/>
    </location>
</feature>
<evidence type="ECO:0000259" key="2">
    <source>
        <dbReference type="Pfam" id="PF03713"/>
    </source>
</evidence>
<accession>A0A1G4Z4Y7</accession>
<name>A0A1G4Z4Y7_9ACTN</name>
<gene>
    <name evidence="3" type="ORF">SAMN03159343_4075</name>
</gene>
<dbReference type="InterPro" id="IPR012347">
    <property type="entry name" value="Ferritin-like"/>
</dbReference>
<feature type="signal peptide" evidence="1">
    <location>
        <begin position="1"/>
        <end position="34"/>
    </location>
</feature>
<dbReference type="STRING" id="1960309.SAMN03159343_4075"/>
<dbReference type="Pfam" id="PF03713">
    <property type="entry name" value="DUF305"/>
    <property type="match status" value="1"/>
</dbReference>
<keyword evidence="1" id="KW-0732">Signal</keyword>
<dbReference type="PANTHER" id="PTHR36933:SF1">
    <property type="entry name" value="SLL0788 PROTEIN"/>
    <property type="match status" value="1"/>
</dbReference>